<gene>
    <name evidence="1" type="ORF">SLS59_004654</name>
</gene>
<evidence type="ECO:0000313" key="2">
    <source>
        <dbReference type="Proteomes" id="UP001521222"/>
    </source>
</evidence>
<dbReference type="Proteomes" id="UP001521222">
    <property type="component" value="Unassembled WGS sequence"/>
</dbReference>
<evidence type="ECO:0000313" key="1">
    <source>
        <dbReference type="EMBL" id="KAL1602998.1"/>
    </source>
</evidence>
<dbReference type="PANTHER" id="PTHR24148:SF80">
    <property type="entry name" value="HETEROKARYON INCOMPATIBILITY DOMAIN-CONTAINING PROTEIN"/>
    <property type="match status" value="1"/>
</dbReference>
<dbReference type="Pfam" id="PF26639">
    <property type="entry name" value="Het-6_barrel"/>
    <property type="match status" value="1"/>
</dbReference>
<organism evidence="1 2">
    <name type="scientific">Nothophoma quercina</name>
    <dbReference type="NCBI Taxonomy" id="749835"/>
    <lineage>
        <taxon>Eukaryota</taxon>
        <taxon>Fungi</taxon>
        <taxon>Dikarya</taxon>
        <taxon>Ascomycota</taxon>
        <taxon>Pezizomycotina</taxon>
        <taxon>Dothideomycetes</taxon>
        <taxon>Pleosporomycetidae</taxon>
        <taxon>Pleosporales</taxon>
        <taxon>Pleosporineae</taxon>
        <taxon>Didymellaceae</taxon>
        <taxon>Nothophoma</taxon>
    </lineage>
</organism>
<dbReference type="PANTHER" id="PTHR24148">
    <property type="entry name" value="ANKYRIN REPEAT DOMAIN-CONTAINING PROTEIN 39 HOMOLOG-RELATED"/>
    <property type="match status" value="1"/>
</dbReference>
<proteinExistence type="predicted"/>
<accession>A0ABR3RFM0</accession>
<name>A0ABR3RFM0_9PLEO</name>
<sequence length="436" mass="49796">MSHYRASGPFRYTSVVYQLGTLSIPAQHLETVVTRTGAYIDGDKNLYDRWKSILLLFEYRKLVQERKPNDKNPRLTLVRTFLDLTRQRLCKDSRDRIYGILGIFHDINIVPDYSLPARQVYQDFVSKHLEAGDFSILHECCIGIPNTDEQSYVPFFGQSRSQAKYIPFADPLDATYCAGLHQQPNVNIDKDKYISIQGLFVDTVQQKLEFAEDCDIELDTAGFAVSSVDAKFKTAKLPLRGTWGAIYQTIMSHLITDPAEQLLWRKDLEVNRISPKFEKAPYPHNSLFDVLTRTIRTDSNTDYDWLSSKGTIRTDAHLRRPRRELLQERSLFWTETGYIGLGSCHLHAGDDVVVFNGDTTPFLLRKQVHEGGAKEVYKIVSDCYLYGWMYGPYPDGAVARNPSRRAALSKRVKGFVGTNGERESRPAVTPRTFVIS</sequence>
<reference evidence="1 2" key="1">
    <citation type="submission" date="2024-02" db="EMBL/GenBank/DDBJ databases">
        <title>De novo assembly and annotation of 12 fungi associated with fruit tree decline syndrome in Ontario, Canada.</title>
        <authorList>
            <person name="Sulman M."/>
            <person name="Ellouze W."/>
            <person name="Ilyukhin E."/>
        </authorList>
    </citation>
    <scope>NUCLEOTIDE SEQUENCE [LARGE SCALE GENOMIC DNA]</scope>
    <source>
        <strain evidence="1 2">M97-236</strain>
    </source>
</reference>
<protein>
    <submittedName>
        <fullName evidence="1">Uncharacterized protein</fullName>
    </submittedName>
</protein>
<keyword evidence="2" id="KW-1185">Reference proteome</keyword>
<dbReference type="InterPro" id="IPR052895">
    <property type="entry name" value="HetReg/Transcr_Mod"/>
</dbReference>
<dbReference type="EMBL" id="JAKIXB020000013">
    <property type="protein sequence ID" value="KAL1602998.1"/>
    <property type="molecule type" value="Genomic_DNA"/>
</dbReference>
<comment type="caution">
    <text evidence="1">The sequence shown here is derived from an EMBL/GenBank/DDBJ whole genome shotgun (WGS) entry which is preliminary data.</text>
</comment>